<dbReference type="EMBL" id="BMSX01000013">
    <property type="protein sequence ID" value="GGR30660.1"/>
    <property type="molecule type" value="Genomic_DNA"/>
</dbReference>
<dbReference type="AlphaFoldDB" id="A0A918FEN8"/>
<reference evidence="1" key="2">
    <citation type="submission" date="2020-09" db="EMBL/GenBank/DDBJ databases">
        <authorList>
            <person name="Sun Q."/>
            <person name="Ohkuma M."/>
        </authorList>
    </citation>
    <scope>NUCLEOTIDE SEQUENCE</scope>
    <source>
        <strain evidence="1">JCM 4346</strain>
    </source>
</reference>
<proteinExistence type="predicted"/>
<organism evidence="1 2">
    <name type="scientific">Streptomyces aurantiogriseus</name>
    <dbReference type="NCBI Taxonomy" id="66870"/>
    <lineage>
        <taxon>Bacteria</taxon>
        <taxon>Bacillati</taxon>
        <taxon>Actinomycetota</taxon>
        <taxon>Actinomycetes</taxon>
        <taxon>Kitasatosporales</taxon>
        <taxon>Streptomycetaceae</taxon>
        <taxon>Streptomyces</taxon>
    </lineage>
</organism>
<name>A0A918FEN8_9ACTN</name>
<protein>
    <submittedName>
        <fullName evidence="1">Uncharacterized protein</fullName>
    </submittedName>
</protein>
<comment type="caution">
    <text evidence="1">The sequence shown here is derived from an EMBL/GenBank/DDBJ whole genome shotgun (WGS) entry which is preliminary data.</text>
</comment>
<evidence type="ECO:0000313" key="1">
    <source>
        <dbReference type="EMBL" id="GGR30660.1"/>
    </source>
</evidence>
<evidence type="ECO:0000313" key="2">
    <source>
        <dbReference type="Proteomes" id="UP000658320"/>
    </source>
</evidence>
<accession>A0A918FEN8</accession>
<dbReference type="Proteomes" id="UP000658320">
    <property type="component" value="Unassembled WGS sequence"/>
</dbReference>
<gene>
    <name evidence="1" type="ORF">GCM10010251_53360</name>
</gene>
<reference evidence="1" key="1">
    <citation type="journal article" date="2014" name="Int. J. Syst. Evol. Microbiol.">
        <title>Complete genome sequence of Corynebacterium casei LMG S-19264T (=DSM 44701T), isolated from a smear-ripened cheese.</title>
        <authorList>
            <consortium name="US DOE Joint Genome Institute (JGI-PGF)"/>
            <person name="Walter F."/>
            <person name="Albersmeier A."/>
            <person name="Kalinowski J."/>
            <person name="Ruckert C."/>
        </authorList>
    </citation>
    <scope>NUCLEOTIDE SEQUENCE</scope>
    <source>
        <strain evidence="1">JCM 4346</strain>
    </source>
</reference>
<keyword evidence="2" id="KW-1185">Reference proteome</keyword>
<sequence>MAAPRGVRWVAACVGAEARGLVGAVRRHPEKQARKGSAMTPFTSCGRMWGEGLLCEPALNVQVRGWVCVYMASELPD</sequence>